<dbReference type="Proteomes" id="UP000811246">
    <property type="component" value="Chromosome 5"/>
</dbReference>
<organism evidence="1 2">
    <name type="scientific">Carya illinoinensis</name>
    <name type="common">Pecan</name>
    <dbReference type="NCBI Taxonomy" id="32201"/>
    <lineage>
        <taxon>Eukaryota</taxon>
        <taxon>Viridiplantae</taxon>
        <taxon>Streptophyta</taxon>
        <taxon>Embryophyta</taxon>
        <taxon>Tracheophyta</taxon>
        <taxon>Spermatophyta</taxon>
        <taxon>Magnoliopsida</taxon>
        <taxon>eudicotyledons</taxon>
        <taxon>Gunneridae</taxon>
        <taxon>Pentapetalae</taxon>
        <taxon>rosids</taxon>
        <taxon>fabids</taxon>
        <taxon>Fagales</taxon>
        <taxon>Juglandaceae</taxon>
        <taxon>Carya</taxon>
    </lineage>
</organism>
<accession>A0A922F7E3</accession>
<proteinExistence type="predicted"/>
<evidence type="ECO:0000313" key="1">
    <source>
        <dbReference type="EMBL" id="KAG6714720.1"/>
    </source>
</evidence>
<protein>
    <submittedName>
        <fullName evidence="1">Uncharacterized protein</fullName>
    </submittedName>
</protein>
<sequence length="42" mass="4739">MDSSGTMQSVQPMFFGSQESIFYDWMTHNQSSLDGDGSNAWM</sequence>
<comment type="caution">
    <text evidence="1">The sequence shown here is derived from an EMBL/GenBank/DDBJ whole genome shotgun (WGS) entry which is preliminary data.</text>
</comment>
<evidence type="ECO:0000313" key="2">
    <source>
        <dbReference type="Proteomes" id="UP000811246"/>
    </source>
</evidence>
<reference evidence="1" key="1">
    <citation type="submission" date="2021-01" db="EMBL/GenBank/DDBJ databases">
        <authorList>
            <person name="Lovell J.T."/>
            <person name="Bentley N."/>
            <person name="Bhattarai G."/>
            <person name="Jenkins J.W."/>
            <person name="Sreedasyam A."/>
            <person name="Alarcon Y."/>
            <person name="Bock C."/>
            <person name="Boston L."/>
            <person name="Carlson J."/>
            <person name="Cervantes K."/>
            <person name="Clermont K."/>
            <person name="Krom N."/>
            <person name="Kubenka K."/>
            <person name="Mamidi S."/>
            <person name="Mattison C."/>
            <person name="Monteros M."/>
            <person name="Pisani C."/>
            <person name="Plott C."/>
            <person name="Rajasekar S."/>
            <person name="Rhein H.S."/>
            <person name="Rohla C."/>
            <person name="Song M."/>
            <person name="Hilaire R.S."/>
            <person name="Shu S."/>
            <person name="Wells L."/>
            <person name="Wang X."/>
            <person name="Webber J."/>
            <person name="Heerema R.J."/>
            <person name="Klein P."/>
            <person name="Conner P."/>
            <person name="Grauke L."/>
            <person name="Grimwood J."/>
            <person name="Schmutz J."/>
            <person name="Randall J.J."/>
        </authorList>
    </citation>
    <scope>NUCLEOTIDE SEQUENCE</scope>
    <source>
        <tissue evidence="1">Leaf</tissue>
    </source>
</reference>
<dbReference type="EMBL" id="CM031829">
    <property type="protein sequence ID" value="KAG6714720.1"/>
    <property type="molecule type" value="Genomic_DNA"/>
</dbReference>
<name>A0A922F7E3_CARIL</name>
<gene>
    <name evidence="1" type="ORF">I3842_05G215500</name>
</gene>
<dbReference type="AlphaFoldDB" id="A0A922F7E3"/>